<comment type="caution">
    <text evidence="2">The sequence shown here is derived from an EMBL/GenBank/DDBJ whole genome shotgun (WGS) entry which is preliminary data.</text>
</comment>
<keyword evidence="1" id="KW-0812">Transmembrane</keyword>
<gene>
    <name evidence="2" type="ORF">KK103_12610</name>
</gene>
<evidence type="ECO:0000256" key="1">
    <source>
        <dbReference type="SAM" id="Phobius"/>
    </source>
</evidence>
<evidence type="ECO:0008006" key="4">
    <source>
        <dbReference type="Google" id="ProtNLM"/>
    </source>
</evidence>
<dbReference type="GeneID" id="99622629"/>
<proteinExistence type="predicted"/>
<protein>
    <recommendedName>
        <fullName evidence="4">DUF4333 domain-containing protein</fullName>
    </recommendedName>
</protein>
<accession>A0A9Q2W4D9</accession>
<keyword evidence="1" id="KW-0472">Membrane</keyword>
<name>A0A9Q2W4D9_9MICO</name>
<dbReference type="AlphaFoldDB" id="A0A9Q2W4D9"/>
<evidence type="ECO:0000313" key="2">
    <source>
        <dbReference type="EMBL" id="MBT1542606.1"/>
    </source>
</evidence>
<dbReference type="EMBL" id="JAHEWX010000016">
    <property type="protein sequence ID" value="MBT1542606.1"/>
    <property type="molecule type" value="Genomic_DNA"/>
</dbReference>
<dbReference type="Proteomes" id="UP000709437">
    <property type="component" value="Unassembled WGS sequence"/>
</dbReference>
<feature type="transmembrane region" description="Helical" evidence="1">
    <location>
        <begin position="22"/>
        <end position="48"/>
    </location>
</feature>
<evidence type="ECO:0000313" key="3">
    <source>
        <dbReference type="Proteomes" id="UP000709437"/>
    </source>
</evidence>
<keyword evidence="1" id="KW-1133">Transmembrane helix</keyword>
<dbReference type="RefSeq" id="WP_214563337.1">
    <property type="nucleotide sequence ID" value="NZ_JAHEWX010000016.1"/>
</dbReference>
<reference evidence="2" key="1">
    <citation type="submission" date="2021-05" db="EMBL/GenBank/DDBJ databases">
        <title>Whole genome sequence of Curtobacterium flaccumfaciens pv. flaccumfaciens strain CFBP 3417.</title>
        <authorList>
            <person name="Osdaghi E."/>
            <person name="Taghouti G."/>
            <person name="Portier P."/>
            <person name="Fazliarab A."/>
            <person name="Taghavi S.M."/>
            <person name="Briand M."/>
            <person name="Le-Saux M."/>
            <person name="Jacques M.-A."/>
        </authorList>
    </citation>
    <scope>NUCLEOTIDE SEQUENCE</scope>
    <source>
        <strain evidence="2">CFBP 3417</strain>
    </source>
</reference>
<sequence length="130" mass="13876">MTDKLPPNPPLTPGKADPTFKFFMWVCCGFPVFGGVAIVLILVISAAFNGGSSSSDHSVEAQIACENRIKDALKSPSTADFNDEVSGSGPYTVTGTVDSENSFGAMLRSDFRCTVKVSGDRTLTTIEYLR</sequence>
<organism evidence="2 3">
    <name type="scientific">Curtobacterium flaccumfaciens pv. flaccumfaciens</name>
    <dbReference type="NCBI Taxonomy" id="138532"/>
    <lineage>
        <taxon>Bacteria</taxon>
        <taxon>Bacillati</taxon>
        <taxon>Actinomycetota</taxon>
        <taxon>Actinomycetes</taxon>
        <taxon>Micrococcales</taxon>
        <taxon>Microbacteriaceae</taxon>
        <taxon>Curtobacterium</taxon>
    </lineage>
</organism>